<keyword evidence="3" id="KW-1185">Reference proteome</keyword>
<dbReference type="RefSeq" id="WP_284382805.1">
    <property type="nucleotide sequence ID" value="NZ_BSNM01000016.1"/>
</dbReference>
<evidence type="ECO:0000256" key="1">
    <source>
        <dbReference type="SAM" id="SignalP"/>
    </source>
</evidence>
<sequence>MKGLLCALLLLTSGLSFAEVSAQRLVDAAFERTTHDVRYDGRYLSIPYPGGDVPENIGVCTDVVIRSYRALGIDLQQQVHEDMRRHFQEYPSKRIWGLTKPDSNIDHRRVPNLQRFFTRHGTQLKISDNPNDYQAGDLVTWMLPGNLPHIGIVTDQTSVSGAPIIVHNIGWGPKAEDMLFDYTITGHYRYLPE</sequence>
<proteinExistence type="predicted"/>
<dbReference type="EMBL" id="BSNM01000016">
    <property type="protein sequence ID" value="GLQ32708.1"/>
    <property type="molecule type" value="Genomic_DNA"/>
</dbReference>
<dbReference type="PIRSF" id="PIRSF011444">
    <property type="entry name" value="DUF1287"/>
    <property type="match status" value="1"/>
</dbReference>
<evidence type="ECO:0000313" key="3">
    <source>
        <dbReference type="Proteomes" id="UP001161389"/>
    </source>
</evidence>
<reference evidence="2" key="1">
    <citation type="journal article" date="2014" name="Int. J. Syst. Evol. Microbiol.">
        <title>Complete genome sequence of Corynebacterium casei LMG S-19264T (=DSM 44701T), isolated from a smear-ripened cheese.</title>
        <authorList>
            <consortium name="US DOE Joint Genome Institute (JGI-PGF)"/>
            <person name="Walter F."/>
            <person name="Albersmeier A."/>
            <person name="Kalinowski J."/>
            <person name="Ruckert C."/>
        </authorList>
    </citation>
    <scope>NUCLEOTIDE SEQUENCE</scope>
    <source>
        <strain evidence="2">NBRC 110071</strain>
    </source>
</reference>
<protein>
    <submittedName>
        <fullName evidence="2">DUF1287 domain-containing protein</fullName>
    </submittedName>
</protein>
<feature type="signal peptide" evidence="1">
    <location>
        <begin position="1"/>
        <end position="18"/>
    </location>
</feature>
<dbReference type="AlphaFoldDB" id="A0AA37SCT1"/>
<gene>
    <name evidence="2" type="ORF">GCM10007876_31870</name>
</gene>
<dbReference type="Pfam" id="PF06940">
    <property type="entry name" value="DUF1287"/>
    <property type="match status" value="1"/>
</dbReference>
<reference evidence="2" key="2">
    <citation type="submission" date="2023-01" db="EMBL/GenBank/DDBJ databases">
        <title>Draft genome sequence of Litoribrevibacter albus strain NBRC 110071.</title>
        <authorList>
            <person name="Sun Q."/>
            <person name="Mori K."/>
        </authorList>
    </citation>
    <scope>NUCLEOTIDE SEQUENCE</scope>
    <source>
        <strain evidence="2">NBRC 110071</strain>
    </source>
</reference>
<comment type="caution">
    <text evidence="2">The sequence shown here is derived from an EMBL/GenBank/DDBJ whole genome shotgun (WGS) entry which is preliminary data.</text>
</comment>
<keyword evidence="1" id="KW-0732">Signal</keyword>
<organism evidence="2 3">
    <name type="scientific">Litoribrevibacter albus</name>
    <dbReference type="NCBI Taxonomy" id="1473156"/>
    <lineage>
        <taxon>Bacteria</taxon>
        <taxon>Pseudomonadati</taxon>
        <taxon>Pseudomonadota</taxon>
        <taxon>Gammaproteobacteria</taxon>
        <taxon>Oceanospirillales</taxon>
        <taxon>Oceanospirillaceae</taxon>
        <taxon>Litoribrevibacter</taxon>
    </lineage>
</organism>
<feature type="chain" id="PRO_5041459845" evidence="1">
    <location>
        <begin position="19"/>
        <end position="193"/>
    </location>
</feature>
<evidence type="ECO:0000313" key="2">
    <source>
        <dbReference type="EMBL" id="GLQ32708.1"/>
    </source>
</evidence>
<accession>A0AA37SCT1</accession>
<dbReference type="Proteomes" id="UP001161389">
    <property type="component" value="Unassembled WGS sequence"/>
</dbReference>
<dbReference type="InterPro" id="IPR009706">
    <property type="entry name" value="DUF1287"/>
</dbReference>
<name>A0AA37SCT1_9GAMM</name>